<dbReference type="PANTHER" id="PTHR21485">
    <property type="entry name" value="HAD SUPERFAMILY MEMBERS CMAS AND KDSC"/>
    <property type="match status" value="1"/>
</dbReference>
<evidence type="ECO:0000313" key="2">
    <source>
        <dbReference type="Proteomes" id="UP001268610"/>
    </source>
</evidence>
<dbReference type="InterPro" id="IPR023214">
    <property type="entry name" value="HAD_sf"/>
</dbReference>
<dbReference type="Gene3D" id="3.40.50.1000">
    <property type="entry name" value="HAD superfamily/HAD-like"/>
    <property type="match status" value="1"/>
</dbReference>
<dbReference type="GO" id="GO:0016787">
    <property type="term" value="F:hydrolase activity"/>
    <property type="evidence" value="ECO:0007669"/>
    <property type="project" value="UniProtKB-KW"/>
</dbReference>
<dbReference type="RefSeq" id="WP_310866684.1">
    <property type="nucleotide sequence ID" value="NZ_JAVLSF010001082.1"/>
</dbReference>
<reference evidence="1" key="1">
    <citation type="submission" date="2023-04" db="EMBL/GenBank/DDBJ databases">
        <title>Genomic characterization of faba bean (Vicia faba) microsymbionts in Mexican soils.</title>
        <authorList>
            <person name="Rivera Orduna F.N."/>
            <person name="Guevara-Luna J."/>
            <person name="Yan J."/>
            <person name="Arroyo-Herrera I."/>
            <person name="Li Y."/>
            <person name="Vasquez-Murrieta M.S."/>
            <person name="Wang E.T."/>
        </authorList>
    </citation>
    <scope>NUCLEOTIDE SEQUENCE</scope>
    <source>
        <strain evidence="1">CH26</strain>
    </source>
</reference>
<dbReference type="SUPFAM" id="SSF56784">
    <property type="entry name" value="HAD-like"/>
    <property type="match status" value="1"/>
</dbReference>
<feature type="non-terminal residue" evidence="1">
    <location>
        <position position="1"/>
    </location>
</feature>
<dbReference type="Pfam" id="PF08282">
    <property type="entry name" value="Hydrolase_3"/>
    <property type="match status" value="1"/>
</dbReference>
<dbReference type="Proteomes" id="UP001268610">
    <property type="component" value="Unassembled WGS sequence"/>
</dbReference>
<name>A0AAJ2H6J2_9HYPH</name>
<protein>
    <submittedName>
        <fullName evidence="1">HAD hydrolase family protein</fullName>
    </submittedName>
</protein>
<sequence length="110" mass="12166">IVNNRMQSLGVDLVIQGREDKGIALREACESLQILPEECAYMGDDWPDLAAMQIAGLAVTVPNAHEEVRKRAHLITQAFGGRGAVREFCDILLHANGSYDELLQEFISEI</sequence>
<dbReference type="InterPro" id="IPR036412">
    <property type="entry name" value="HAD-like_sf"/>
</dbReference>
<keyword evidence="1" id="KW-0378">Hydrolase</keyword>
<comment type="caution">
    <text evidence="1">The sequence shown here is derived from an EMBL/GenBank/DDBJ whole genome shotgun (WGS) entry which is preliminary data.</text>
</comment>
<accession>A0AAJ2H6J2</accession>
<dbReference type="GO" id="GO:0008781">
    <property type="term" value="F:N-acylneuraminate cytidylyltransferase activity"/>
    <property type="evidence" value="ECO:0007669"/>
    <property type="project" value="TreeGrafter"/>
</dbReference>
<evidence type="ECO:0000313" key="1">
    <source>
        <dbReference type="EMBL" id="MDR9778676.1"/>
    </source>
</evidence>
<proteinExistence type="predicted"/>
<organism evidence="1 2">
    <name type="scientific">Rhizobium hidalgonense</name>
    <dbReference type="NCBI Taxonomy" id="1538159"/>
    <lineage>
        <taxon>Bacteria</taxon>
        <taxon>Pseudomonadati</taxon>
        <taxon>Pseudomonadota</taxon>
        <taxon>Alphaproteobacteria</taxon>
        <taxon>Hyphomicrobiales</taxon>
        <taxon>Rhizobiaceae</taxon>
        <taxon>Rhizobium/Agrobacterium group</taxon>
        <taxon>Rhizobium</taxon>
    </lineage>
</organism>
<gene>
    <name evidence="1" type="ORF">RJJ65_39725</name>
</gene>
<dbReference type="AlphaFoldDB" id="A0AAJ2H6J2"/>
<dbReference type="PANTHER" id="PTHR21485:SF3">
    <property type="entry name" value="N-ACYLNEURAMINATE CYTIDYLYLTRANSFERASE"/>
    <property type="match status" value="1"/>
</dbReference>
<dbReference type="InterPro" id="IPR050793">
    <property type="entry name" value="CMP-NeuNAc_synthase"/>
</dbReference>
<dbReference type="EMBL" id="JAVLSF010001082">
    <property type="protein sequence ID" value="MDR9778676.1"/>
    <property type="molecule type" value="Genomic_DNA"/>
</dbReference>